<feature type="region of interest" description="Disordered" evidence="1">
    <location>
        <begin position="256"/>
        <end position="327"/>
    </location>
</feature>
<feature type="region of interest" description="Disordered" evidence="1">
    <location>
        <begin position="145"/>
        <end position="239"/>
    </location>
</feature>
<reference evidence="3" key="1">
    <citation type="submission" date="2025-08" db="UniProtKB">
        <authorList>
            <consortium name="RefSeq"/>
        </authorList>
    </citation>
    <scope>IDENTIFICATION</scope>
    <source>
        <strain evidence="3">11010-0011.00</strain>
        <tissue evidence="3">Whole body</tissue>
    </source>
</reference>
<feature type="compositionally biased region" description="Basic and acidic residues" evidence="1">
    <location>
        <begin position="313"/>
        <end position="327"/>
    </location>
</feature>
<dbReference type="OrthoDB" id="8008330at2759"/>
<dbReference type="Proteomes" id="UP000504634">
    <property type="component" value="Unplaced"/>
</dbReference>
<protein>
    <submittedName>
        <fullName evidence="3">Uncharacterized protein CG4951</fullName>
    </submittedName>
</protein>
<accession>A0A6J2T2U7</accession>
<evidence type="ECO:0000313" key="2">
    <source>
        <dbReference type="Proteomes" id="UP000504634"/>
    </source>
</evidence>
<name>A0A6J2T2U7_DROLE</name>
<feature type="compositionally biased region" description="Basic and acidic residues" evidence="1">
    <location>
        <begin position="272"/>
        <end position="290"/>
    </location>
</feature>
<feature type="compositionally biased region" description="Basic and acidic residues" evidence="1">
    <location>
        <begin position="203"/>
        <end position="215"/>
    </location>
</feature>
<evidence type="ECO:0000256" key="1">
    <source>
        <dbReference type="SAM" id="MobiDB-lite"/>
    </source>
</evidence>
<organism evidence="2 3">
    <name type="scientific">Drosophila lebanonensis</name>
    <name type="common">Fruit fly</name>
    <name type="synonym">Scaptodrosophila lebanonensis</name>
    <dbReference type="NCBI Taxonomy" id="7225"/>
    <lineage>
        <taxon>Eukaryota</taxon>
        <taxon>Metazoa</taxon>
        <taxon>Ecdysozoa</taxon>
        <taxon>Arthropoda</taxon>
        <taxon>Hexapoda</taxon>
        <taxon>Insecta</taxon>
        <taxon>Pterygota</taxon>
        <taxon>Neoptera</taxon>
        <taxon>Endopterygota</taxon>
        <taxon>Diptera</taxon>
        <taxon>Brachycera</taxon>
        <taxon>Muscomorpha</taxon>
        <taxon>Ephydroidea</taxon>
        <taxon>Drosophilidae</taxon>
        <taxon>Scaptodrosophila</taxon>
    </lineage>
</organism>
<gene>
    <name evidence="3" type="primary">LOC115621670</name>
</gene>
<keyword evidence="2" id="KW-1185">Reference proteome</keyword>
<dbReference type="GeneID" id="115621670"/>
<sequence length="490" mass="56336">MPEFERSGDYTILLQQYRYYQHSINASFKIFPRTIQFYKICPQKHYNWLAPQQFDQIENKLWQLLDSTADWQKDARALQTVWLIDENVQVNVKAGEDQSLVKEKYQLQNVNLSLELEVQYLPQANSPQKKLAAKSVVDFGARVSKRKKGNAENLSAKTSISPHQEKMSTNSETTGSKKSKRRSVSQGVKSNDNLQLKPAPQVDRGRSRHRDDVRPQRTATSLENIAPRRSDRSPVKPLHLKGYVLDKKYARNVKSAKNVNGDAESVRKRRGSNKEIVECEEPPSHSEKPTRKPKTKHHFDAQQNEIIKKRRDTSKEKPAVASNKESKPWKFQQLDGATSGINFNAIKKMTSLLELKKPPAVKILLLDMSKEYVLGTFDTYQSDFNTFFSENSRHANTNSYKNINHQDVMDFLTDDIRKSMIQKLLSLYGKNGVNVSLVINGLLPMWIIRLFMQKYNLELSQAVAHIRAQVKYSSYLKALHDEPISSDLDI</sequence>
<feature type="compositionally biased region" description="Polar residues" evidence="1">
    <location>
        <begin position="152"/>
        <end position="176"/>
    </location>
</feature>
<evidence type="ECO:0000313" key="3">
    <source>
        <dbReference type="RefSeq" id="XP_030371241.1"/>
    </source>
</evidence>
<dbReference type="AlphaFoldDB" id="A0A6J2T2U7"/>
<dbReference type="RefSeq" id="XP_030371241.1">
    <property type="nucleotide sequence ID" value="XM_030515381.1"/>
</dbReference>
<proteinExistence type="predicted"/>
<feature type="compositionally biased region" description="Polar residues" evidence="1">
    <location>
        <begin position="184"/>
        <end position="194"/>
    </location>
</feature>